<dbReference type="InterPro" id="IPR001362">
    <property type="entry name" value="Glyco_hydro_32"/>
</dbReference>
<dbReference type="InterPro" id="IPR051214">
    <property type="entry name" value="GH32_Enzymes"/>
</dbReference>
<dbReference type="SUPFAM" id="SSF75005">
    <property type="entry name" value="Arabinanase/levansucrase/invertase"/>
    <property type="match status" value="1"/>
</dbReference>
<keyword evidence="3 5" id="KW-0378">Hydrolase</keyword>
<gene>
    <name evidence="9" type="ORF">P4G45_10560</name>
    <name evidence="10" type="ORF">P8936_10530</name>
</gene>
<dbReference type="PANTHER" id="PTHR43101">
    <property type="entry name" value="BETA-FRUCTOSIDASE"/>
    <property type="match status" value="1"/>
</dbReference>
<accession>A0AAU7D4F6</accession>
<evidence type="ECO:0000259" key="7">
    <source>
        <dbReference type="Pfam" id="PF00251"/>
    </source>
</evidence>
<feature type="domain" description="Glycosyl hydrolase family 32 C-terminal" evidence="8">
    <location>
        <begin position="397"/>
        <end position="483"/>
    </location>
</feature>
<dbReference type="GO" id="GO:0005975">
    <property type="term" value="P:carbohydrate metabolic process"/>
    <property type="evidence" value="ECO:0007669"/>
    <property type="project" value="InterPro"/>
</dbReference>
<dbReference type="InterPro" id="IPR006311">
    <property type="entry name" value="TAT_signal"/>
</dbReference>
<dbReference type="Pfam" id="PF00251">
    <property type="entry name" value="Glyco_hydro_32N"/>
    <property type="match status" value="1"/>
</dbReference>
<dbReference type="EMBL" id="CP121195">
    <property type="protein sequence ID" value="XBH12144.1"/>
    <property type="molecule type" value="Genomic_DNA"/>
</dbReference>
<evidence type="ECO:0000256" key="6">
    <source>
        <dbReference type="SAM" id="SignalP"/>
    </source>
</evidence>
<dbReference type="KEGG" id="epl:P4G45_10560"/>
<dbReference type="EMBL" id="CP121194">
    <property type="protein sequence ID" value="XBH08934.1"/>
    <property type="molecule type" value="Genomic_DNA"/>
</dbReference>
<reference evidence="9" key="1">
    <citation type="submission" date="2023-03" db="EMBL/GenBank/DDBJ databases">
        <title>Edaphobacter sp.</title>
        <authorList>
            <person name="Huber K.J."/>
            <person name="Papendorf J."/>
            <person name="Pilke C."/>
            <person name="Bunk B."/>
            <person name="Sproeer C."/>
            <person name="Pester M."/>
        </authorList>
    </citation>
    <scope>NUCLEOTIDE SEQUENCE</scope>
    <source>
        <strain evidence="9">DSM 109919</strain>
        <strain evidence="10">DSM 109920</strain>
    </source>
</reference>
<dbReference type="PROSITE" id="PS00609">
    <property type="entry name" value="GLYCOSYL_HYDROL_F32"/>
    <property type="match status" value="1"/>
</dbReference>
<evidence type="ECO:0000256" key="3">
    <source>
        <dbReference type="ARBA" id="ARBA00022801"/>
    </source>
</evidence>
<protein>
    <recommendedName>
        <fullName evidence="2">beta-fructofuranosidase</fullName>
        <ecNumber evidence="2">3.2.1.26</ecNumber>
    </recommendedName>
</protein>
<dbReference type="GO" id="GO:0004564">
    <property type="term" value="F:beta-fructofuranosidase activity"/>
    <property type="evidence" value="ECO:0007669"/>
    <property type="project" value="UniProtKB-EC"/>
</dbReference>
<evidence type="ECO:0000256" key="1">
    <source>
        <dbReference type="ARBA" id="ARBA00009902"/>
    </source>
</evidence>
<dbReference type="Gene3D" id="2.60.120.560">
    <property type="entry name" value="Exo-inulinase, domain 1"/>
    <property type="match status" value="1"/>
</dbReference>
<keyword evidence="4 5" id="KW-0326">Glycosidase</keyword>
<evidence type="ECO:0000256" key="4">
    <source>
        <dbReference type="ARBA" id="ARBA00023295"/>
    </source>
</evidence>
<feature type="domain" description="Glycosyl hydrolase family 32 N-terminal" evidence="7">
    <location>
        <begin position="53"/>
        <end position="355"/>
    </location>
</feature>
<feature type="signal peptide" evidence="6">
    <location>
        <begin position="1"/>
        <end position="30"/>
    </location>
</feature>
<keyword evidence="6" id="KW-0732">Signal</keyword>
<dbReference type="CDD" id="cd08996">
    <property type="entry name" value="GH32_FFase"/>
    <property type="match status" value="1"/>
</dbReference>
<dbReference type="SMART" id="SM00640">
    <property type="entry name" value="Glyco_32"/>
    <property type="match status" value="1"/>
</dbReference>
<feature type="chain" id="PRO_5043288379" description="beta-fructofuranosidase" evidence="6">
    <location>
        <begin position="31"/>
        <end position="504"/>
    </location>
</feature>
<evidence type="ECO:0000256" key="2">
    <source>
        <dbReference type="ARBA" id="ARBA00012758"/>
    </source>
</evidence>
<proteinExistence type="inferred from homology"/>
<dbReference type="Pfam" id="PF08244">
    <property type="entry name" value="Glyco_hydro_32C"/>
    <property type="match status" value="1"/>
</dbReference>
<evidence type="ECO:0000313" key="9">
    <source>
        <dbReference type="EMBL" id="XBH08934.1"/>
    </source>
</evidence>
<evidence type="ECO:0000259" key="8">
    <source>
        <dbReference type="Pfam" id="PF08244"/>
    </source>
</evidence>
<sequence>MKHSARLFPNRRQFLATAAAWALAPRVLLARSNPVAAKSAAEIANDPRRPQFHLLPAKNWMNDPNGPIFFNGKYHMFFQYNPHAAVWGDMSWYHSVSPDMLHWTHLPLALEPTAGGPDAFGCFSGSAIAVGKRVYFVYTGVVESTPDKATIRDGSDKLQESQCLAFSDDPNLIHWTKVAKPIVPLPPEGMAITGFRDPSAWRQDDAYYMTVGSGVARVGGCVLLYRSKDLNTWEYLHPLTSGIWNGKRTANPCEDGEMWECPEFFALDGMHVLIYSTLGKVFWQSGKLDVATMKFTPLKTGLLDLDAFYAPKTQLDAKGRRILWGWIPERRNDAAMLEAGWSGIMSLPRVMHVDPDGTLRLQMLPETVKLRAGTVPSEETRTGAVATLRKATGEVTCAGGGDKSFEVSFNANETEVMRVSYSPEKHSFLADGKEVALEPDDRPTLHAFVDGSVIELILGERIGYTKRFYYEGSTAPDVRVHATGMGEVTMNAWKIEPISNNRLT</sequence>
<accession>A0AAU7CV93</accession>
<organism evidence="9">
    <name type="scientific">Edaphobacter paludis</name>
    <dbReference type="NCBI Taxonomy" id="3035702"/>
    <lineage>
        <taxon>Bacteria</taxon>
        <taxon>Pseudomonadati</taxon>
        <taxon>Acidobacteriota</taxon>
        <taxon>Terriglobia</taxon>
        <taxon>Terriglobales</taxon>
        <taxon>Acidobacteriaceae</taxon>
        <taxon>Edaphobacter</taxon>
    </lineage>
</organism>
<evidence type="ECO:0000256" key="5">
    <source>
        <dbReference type="RuleBase" id="RU362110"/>
    </source>
</evidence>
<dbReference type="AlphaFoldDB" id="A0AAU7CV93"/>
<dbReference type="RefSeq" id="WP_348266444.1">
    <property type="nucleotide sequence ID" value="NZ_CP121194.1"/>
</dbReference>
<dbReference type="EC" id="3.2.1.26" evidence="2"/>
<dbReference type="InterPro" id="IPR013189">
    <property type="entry name" value="Glyco_hydro_32_C"/>
</dbReference>
<dbReference type="InterPro" id="IPR013148">
    <property type="entry name" value="Glyco_hydro_32_N"/>
</dbReference>
<comment type="similarity">
    <text evidence="1 5">Belongs to the glycosyl hydrolase 32 family.</text>
</comment>
<dbReference type="InterPro" id="IPR018053">
    <property type="entry name" value="Glyco_hydro_32_AS"/>
</dbReference>
<dbReference type="PANTHER" id="PTHR43101:SF1">
    <property type="entry name" value="BETA-FRUCTOSIDASE"/>
    <property type="match status" value="1"/>
</dbReference>
<evidence type="ECO:0000313" key="10">
    <source>
        <dbReference type="EMBL" id="XBH12144.1"/>
    </source>
</evidence>
<dbReference type="PROSITE" id="PS51318">
    <property type="entry name" value="TAT"/>
    <property type="match status" value="1"/>
</dbReference>
<dbReference type="InterPro" id="IPR023296">
    <property type="entry name" value="Glyco_hydro_beta-prop_sf"/>
</dbReference>
<name>A0AAU7CV93_9BACT</name>
<dbReference type="Gene3D" id="2.115.10.20">
    <property type="entry name" value="Glycosyl hydrolase domain, family 43"/>
    <property type="match status" value="1"/>
</dbReference>